<comment type="catalytic activity">
    <reaction evidence="5">
        <text>a 4-saturated-(3S)-3-hydroxyacyl-CoA = a (3E)-enoyl-CoA + H2O</text>
        <dbReference type="Rhea" id="RHEA:20724"/>
        <dbReference type="ChEBI" id="CHEBI:15377"/>
        <dbReference type="ChEBI" id="CHEBI:58521"/>
        <dbReference type="ChEBI" id="CHEBI:137480"/>
        <dbReference type="EC" id="4.2.1.17"/>
    </reaction>
</comment>
<dbReference type="PANTHER" id="PTHR11941:SF130">
    <property type="entry name" value="ENOYL-COA HYDRATASE ECHA12-RELATED"/>
    <property type="match status" value="1"/>
</dbReference>
<organism evidence="7 8">
    <name type="scientific">Nocardia huaxiensis</name>
    <dbReference type="NCBI Taxonomy" id="2755382"/>
    <lineage>
        <taxon>Bacteria</taxon>
        <taxon>Bacillati</taxon>
        <taxon>Actinomycetota</taxon>
        <taxon>Actinomycetes</taxon>
        <taxon>Mycobacteriales</taxon>
        <taxon>Nocardiaceae</taxon>
        <taxon>Nocardia</taxon>
    </lineage>
</organism>
<protein>
    <submittedName>
        <fullName evidence="7">Enoyl-CoA hydratase/isomerase family protein</fullName>
    </submittedName>
</protein>
<dbReference type="GO" id="GO:0006635">
    <property type="term" value="P:fatty acid beta-oxidation"/>
    <property type="evidence" value="ECO:0007669"/>
    <property type="project" value="TreeGrafter"/>
</dbReference>
<gene>
    <name evidence="7" type="ORF">H0264_26610</name>
</gene>
<dbReference type="GO" id="GO:0004300">
    <property type="term" value="F:enoyl-CoA hydratase activity"/>
    <property type="evidence" value="ECO:0007669"/>
    <property type="project" value="UniProtKB-EC"/>
</dbReference>
<dbReference type="Proteomes" id="UP000515512">
    <property type="component" value="Chromosome"/>
</dbReference>
<evidence type="ECO:0000256" key="5">
    <source>
        <dbReference type="ARBA" id="ARBA00023717"/>
    </source>
</evidence>
<evidence type="ECO:0000313" key="7">
    <source>
        <dbReference type="EMBL" id="QLY28881.1"/>
    </source>
</evidence>
<evidence type="ECO:0000256" key="4">
    <source>
        <dbReference type="ARBA" id="ARBA00023709"/>
    </source>
</evidence>
<sequence>MSGQISKQENVVRIERPTAGVAVVVLDRPARLNAMNPSSIPLVTQAVRPLAEDPETRVVILTGAGRGFCTGMDLSSLDEMAPREVDATIAWMRELHSFSLELARLPQPTIAAVNGPAIGGGLGMALGCDLRIAGPDAKFGATFARMAIGPDAGVSHTLPAVIGHAATLDLLLSCEPIGPEAALRLCLVSRVADDALAASIELAERWARIPAHASRTIKKTLRLAARADLETTLLDIEPRAQADLICHPDFFANAKAWLDGHH</sequence>
<dbReference type="KEGG" id="nhu:H0264_26610"/>
<keyword evidence="3" id="KW-0443">Lipid metabolism</keyword>
<reference evidence="7 8" key="1">
    <citation type="submission" date="2020-07" db="EMBL/GenBank/DDBJ databases">
        <authorList>
            <person name="Zhuang K."/>
            <person name="Ran Y."/>
        </authorList>
    </citation>
    <scope>NUCLEOTIDE SEQUENCE [LARGE SCALE GENOMIC DNA]</scope>
    <source>
        <strain evidence="7 8">WCH-YHL-001</strain>
    </source>
</reference>
<proteinExistence type="inferred from homology"/>
<dbReference type="RefSeq" id="WP_181580087.1">
    <property type="nucleotide sequence ID" value="NZ_CP059399.1"/>
</dbReference>
<evidence type="ECO:0000256" key="3">
    <source>
        <dbReference type="ARBA" id="ARBA00022832"/>
    </source>
</evidence>
<dbReference type="PROSITE" id="PS00166">
    <property type="entry name" value="ENOYL_COA_HYDRATASE"/>
    <property type="match status" value="1"/>
</dbReference>
<dbReference type="Gene3D" id="3.90.226.10">
    <property type="entry name" value="2-enoyl-CoA Hydratase, Chain A, domain 1"/>
    <property type="match status" value="1"/>
</dbReference>
<dbReference type="InterPro" id="IPR001753">
    <property type="entry name" value="Enoyl-CoA_hydra/iso"/>
</dbReference>
<dbReference type="Pfam" id="PF00378">
    <property type="entry name" value="ECH_1"/>
    <property type="match status" value="1"/>
</dbReference>
<comment type="catalytic activity">
    <reaction evidence="4">
        <text>a (3S)-3-hydroxyacyl-CoA = a (2E)-enoyl-CoA + H2O</text>
        <dbReference type="Rhea" id="RHEA:16105"/>
        <dbReference type="ChEBI" id="CHEBI:15377"/>
        <dbReference type="ChEBI" id="CHEBI:57318"/>
        <dbReference type="ChEBI" id="CHEBI:58856"/>
        <dbReference type="EC" id="4.2.1.17"/>
    </reaction>
</comment>
<dbReference type="CDD" id="cd06558">
    <property type="entry name" value="crotonase-like"/>
    <property type="match status" value="1"/>
</dbReference>
<comment type="function">
    <text evidence="1">Could possibly oxidize fatty acids using specific components.</text>
</comment>
<dbReference type="InterPro" id="IPR018376">
    <property type="entry name" value="Enoyl-CoA_hyd/isom_CS"/>
</dbReference>
<dbReference type="PANTHER" id="PTHR11941">
    <property type="entry name" value="ENOYL-COA HYDRATASE-RELATED"/>
    <property type="match status" value="1"/>
</dbReference>
<keyword evidence="3" id="KW-0276">Fatty acid metabolism</keyword>
<accession>A0A7D6V6Q6</accession>
<keyword evidence="7" id="KW-0413">Isomerase</keyword>
<dbReference type="EMBL" id="CP059399">
    <property type="protein sequence ID" value="QLY28881.1"/>
    <property type="molecule type" value="Genomic_DNA"/>
</dbReference>
<dbReference type="SUPFAM" id="SSF52096">
    <property type="entry name" value="ClpP/crotonase"/>
    <property type="match status" value="1"/>
</dbReference>
<evidence type="ECO:0000256" key="6">
    <source>
        <dbReference type="RuleBase" id="RU003707"/>
    </source>
</evidence>
<name>A0A7D6V6Q6_9NOCA</name>
<keyword evidence="8" id="KW-1185">Reference proteome</keyword>
<evidence type="ECO:0000313" key="8">
    <source>
        <dbReference type="Proteomes" id="UP000515512"/>
    </source>
</evidence>
<dbReference type="InterPro" id="IPR029045">
    <property type="entry name" value="ClpP/crotonase-like_dom_sf"/>
</dbReference>
<evidence type="ECO:0000256" key="1">
    <source>
        <dbReference type="ARBA" id="ARBA00002994"/>
    </source>
</evidence>
<dbReference type="AlphaFoldDB" id="A0A7D6V6Q6"/>
<comment type="similarity">
    <text evidence="2 6">Belongs to the enoyl-CoA hydratase/isomerase family.</text>
</comment>
<dbReference type="GO" id="GO:0016853">
    <property type="term" value="F:isomerase activity"/>
    <property type="evidence" value="ECO:0007669"/>
    <property type="project" value="UniProtKB-KW"/>
</dbReference>
<evidence type="ECO:0000256" key="2">
    <source>
        <dbReference type="ARBA" id="ARBA00005254"/>
    </source>
</evidence>